<gene>
    <name evidence="1" type="ORF">PR048_000716</name>
</gene>
<evidence type="ECO:0000313" key="2">
    <source>
        <dbReference type="Proteomes" id="UP001159363"/>
    </source>
</evidence>
<comment type="caution">
    <text evidence="1">The sequence shown here is derived from an EMBL/GenBank/DDBJ whole genome shotgun (WGS) entry which is preliminary data.</text>
</comment>
<reference evidence="1 2" key="1">
    <citation type="submission" date="2023-02" db="EMBL/GenBank/DDBJ databases">
        <title>LHISI_Scaffold_Assembly.</title>
        <authorList>
            <person name="Stuart O.P."/>
            <person name="Cleave R."/>
            <person name="Magrath M.J.L."/>
            <person name="Mikheyev A.S."/>
        </authorList>
    </citation>
    <scope>NUCLEOTIDE SEQUENCE [LARGE SCALE GENOMIC DNA]</scope>
    <source>
        <strain evidence="1">Daus_M_001</strain>
        <tissue evidence="1">Leg muscle</tissue>
    </source>
</reference>
<evidence type="ECO:0000313" key="1">
    <source>
        <dbReference type="EMBL" id="KAJ8895384.1"/>
    </source>
</evidence>
<proteinExistence type="predicted"/>
<name>A0ABQ9IFD7_9NEOP</name>
<accession>A0ABQ9IFD7</accession>
<organism evidence="1 2">
    <name type="scientific">Dryococelus australis</name>
    <dbReference type="NCBI Taxonomy" id="614101"/>
    <lineage>
        <taxon>Eukaryota</taxon>
        <taxon>Metazoa</taxon>
        <taxon>Ecdysozoa</taxon>
        <taxon>Arthropoda</taxon>
        <taxon>Hexapoda</taxon>
        <taxon>Insecta</taxon>
        <taxon>Pterygota</taxon>
        <taxon>Neoptera</taxon>
        <taxon>Polyneoptera</taxon>
        <taxon>Phasmatodea</taxon>
        <taxon>Verophasmatodea</taxon>
        <taxon>Anareolatae</taxon>
        <taxon>Phasmatidae</taxon>
        <taxon>Eurycanthinae</taxon>
        <taxon>Dryococelus</taxon>
    </lineage>
</organism>
<protein>
    <submittedName>
        <fullName evidence="1">Uncharacterized protein</fullName>
    </submittedName>
</protein>
<dbReference type="EMBL" id="JARBHB010000001">
    <property type="protein sequence ID" value="KAJ8895384.1"/>
    <property type="molecule type" value="Genomic_DNA"/>
</dbReference>
<keyword evidence="2" id="KW-1185">Reference proteome</keyword>
<sequence>MSQWRNAKLKALYIPTKDINITGDSKKIYLLAQALEERRNETIKAAWTRCGKIFMKETLCDKPIQVRDR</sequence>
<dbReference type="Proteomes" id="UP001159363">
    <property type="component" value="Chromosome 1"/>
</dbReference>